<dbReference type="EMBL" id="MLJW01000010">
    <property type="protein sequence ID" value="OIR15132.1"/>
    <property type="molecule type" value="Genomic_DNA"/>
</dbReference>
<dbReference type="PANTHER" id="PTHR45947">
    <property type="entry name" value="SULFOQUINOVOSYL TRANSFERASE SQD2"/>
    <property type="match status" value="1"/>
</dbReference>
<keyword evidence="2" id="KW-0808">Transferase</keyword>
<keyword evidence="2" id="KW-0328">Glycosyltransferase</keyword>
<evidence type="ECO:0000259" key="1">
    <source>
        <dbReference type="Pfam" id="PF00534"/>
    </source>
</evidence>
<gene>
    <name evidence="2" type="primary">kanE_1</name>
    <name evidence="2" type="ORF">GALL_42510</name>
</gene>
<dbReference type="AlphaFoldDB" id="A0A1J5TN64"/>
<sequence>MRWFGRPLRRRRVGIAQTSPLRRASPHLPLSPSSQRVTYLFTTFPKSTETFLQREIIAMQARGLRLRIFSLWGGGGDFHGIRVERFPKWRLLTLIWMIPFEAWRRPAVLRQLLRGLATRRAPSWINFWENMLGAGFACLYAGEFRRNPPDLVHAAWGGAPATAAWLLWRIDGHRFSAAAHAYDLFEHGGDWWLVEKLEHAAFVHTSTEMGRSALLRRGLPTSRVHCVRRGLPQWPVFKALRADRSALRILCVARLVPKKGLRHQLRIYAALRDAGLQFEARIVGEGKLRSELVRMIDQLRLGDRVRLTGHLSQPDVWEQFAWADVLVHTGVIAPNGDRDGLPNVIPEAMAAGVLVVTSPAAATTEAVTNGISGLVAAVDDPKSWLSAFQRIQGDADLCERMRAAARAWVETHYNAHANAARLHALFREAISGTPAATPLPATTSAAE</sequence>
<dbReference type="CDD" id="cd03801">
    <property type="entry name" value="GT4_PimA-like"/>
    <property type="match status" value="1"/>
</dbReference>
<dbReference type="PANTHER" id="PTHR45947:SF14">
    <property type="entry name" value="SLL1723 PROTEIN"/>
    <property type="match status" value="1"/>
</dbReference>
<feature type="domain" description="Glycosyl transferase family 1" evidence="1">
    <location>
        <begin position="240"/>
        <end position="408"/>
    </location>
</feature>
<accession>A0A1J5TN64</accession>
<reference evidence="2" key="1">
    <citation type="submission" date="2016-10" db="EMBL/GenBank/DDBJ databases">
        <title>Sequence of Gallionella enrichment culture.</title>
        <authorList>
            <person name="Poehlein A."/>
            <person name="Muehling M."/>
            <person name="Daniel R."/>
        </authorList>
    </citation>
    <scope>NUCLEOTIDE SEQUENCE</scope>
</reference>
<proteinExistence type="predicted"/>
<evidence type="ECO:0000313" key="2">
    <source>
        <dbReference type="EMBL" id="OIR15132.1"/>
    </source>
</evidence>
<dbReference type="GO" id="GO:0016757">
    <property type="term" value="F:glycosyltransferase activity"/>
    <property type="evidence" value="ECO:0007669"/>
    <property type="project" value="UniProtKB-KW"/>
</dbReference>
<dbReference type="SUPFAM" id="SSF53756">
    <property type="entry name" value="UDP-Glycosyltransferase/glycogen phosphorylase"/>
    <property type="match status" value="1"/>
</dbReference>
<organism evidence="2">
    <name type="scientific">mine drainage metagenome</name>
    <dbReference type="NCBI Taxonomy" id="410659"/>
    <lineage>
        <taxon>unclassified sequences</taxon>
        <taxon>metagenomes</taxon>
        <taxon>ecological metagenomes</taxon>
    </lineage>
</organism>
<protein>
    <submittedName>
        <fullName evidence="2">Alpha-D-kanosaminyltransferase</fullName>
        <ecNumber evidence="2">2.4.1.301</ecNumber>
    </submittedName>
</protein>
<name>A0A1J5TN64_9ZZZZ</name>
<dbReference type="InterPro" id="IPR050194">
    <property type="entry name" value="Glycosyltransferase_grp1"/>
</dbReference>
<dbReference type="InterPro" id="IPR001296">
    <property type="entry name" value="Glyco_trans_1"/>
</dbReference>
<comment type="caution">
    <text evidence="2">The sequence shown here is derived from an EMBL/GenBank/DDBJ whole genome shotgun (WGS) entry which is preliminary data.</text>
</comment>
<dbReference type="Gene3D" id="3.40.50.2000">
    <property type="entry name" value="Glycogen Phosphorylase B"/>
    <property type="match status" value="2"/>
</dbReference>
<dbReference type="Pfam" id="PF00534">
    <property type="entry name" value="Glycos_transf_1"/>
    <property type="match status" value="1"/>
</dbReference>
<dbReference type="EC" id="2.4.1.301" evidence="2"/>